<sequence>MGTISQVTIEGMVIQLDAKKVNGFNVEKDVPSNALFTDTTYNVGAGLEIQNSQTQSEYNLNYTIGHSNNIFSGTAGTSSSTSSPTISVPYLNYDSEGHIISVGNRTHTFTGFVSNSGGTFTGDILRQNSAITLNTTNNGVNETVFTSCGKTHDSNNLEFAKLNVEAFDNGDIDIYLKADNKTVGGVSTTGNSLLGVHKDGTRYYYNSSIKHGTILAEDVNAQEKIITKEYNSASGRYGKRYGNVVFIYFDSMLAYAPENLPTDLRPNETVRFPVTVRNNVSDTYYKGYVELYSSGFIAIYYINGTIRYRIDDSSTSRHSITGSGSYII</sequence>
<dbReference type="AlphaFoldDB" id="A0A1T4PK13"/>
<proteinExistence type="predicted"/>
<gene>
    <name evidence="1" type="ORF">SAMN02745110_02027</name>
</gene>
<name>A0A1T4PK13_9FIRM</name>
<protein>
    <submittedName>
        <fullName evidence="1">Uncharacterized protein</fullName>
    </submittedName>
</protein>
<dbReference type="Proteomes" id="UP000189857">
    <property type="component" value="Unassembled WGS sequence"/>
</dbReference>
<evidence type="ECO:0000313" key="2">
    <source>
        <dbReference type="Proteomes" id="UP000189857"/>
    </source>
</evidence>
<keyword evidence="2" id="KW-1185">Reference proteome</keyword>
<dbReference type="EMBL" id="FUXA01000012">
    <property type="protein sequence ID" value="SJZ91711.1"/>
    <property type="molecule type" value="Genomic_DNA"/>
</dbReference>
<accession>A0A1T4PK13</accession>
<reference evidence="1 2" key="1">
    <citation type="submission" date="2017-02" db="EMBL/GenBank/DDBJ databases">
        <authorList>
            <person name="Peterson S.W."/>
        </authorList>
    </citation>
    <scope>NUCLEOTIDE SEQUENCE [LARGE SCALE GENOMIC DNA]</scope>
    <source>
        <strain evidence="1 2">ATCC 17233</strain>
    </source>
</reference>
<dbReference type="RefSeq" id="WP_078787834.1">
    <property type="nucleotide sequence ID" value="NZ_FMTO01000011.1"/>
</dbReference>
<organism evidence="1 2">
    <name type="scientific">Eubacterium ruminantium</name>
    <dbReference type="NCBI Taxonomy" id="42322"/>
    <lineage>
        <taxon>Bacteria</taxon>
        <taxon>Bacillati</taxon>
        <taxon>Bacillota</taxon>
        <taxon>Clostridia</taxon>
        <taxon>Eubacteriales</taxon>
        <taxon>Eubacteriaceae</taxon>
        <taxon>Eubacterium</taxon>
    </lineage>
</organism>
<evidence type="ECO:0000313" key="1">
    <source>
        <dbReference type="EMBL" id="SJZ91711.1"/>
    </source>
</evidence>